<dbReference type="PROSITE" id="PS51257">
    <property type="entry name" value="PROKAR_LIPOPROTEIN"/>
    <property type="match status" value="1"/>
</dbReference>
<comment type="caution">
    <text evidence="2">The sequence shown here is derived from an EMBL/GenBank/DDBJ whole genome shotgun (WGS) entry which is preliminary data.</text>
</comment>
<gene>
    <name evidence="2" type="ORF">BJ959_001027</name>
</gene>
<dbReference type="Proteomes" id="UP000552883">
    <property type="component" value="Unassembled WGS sequence"/>
</dbReference>
<dbReference type="AlphaFoldDB" id="A0A840X5N7"/>
<dbReference type="OrthoDB" id="3726412at2"/>
<reference evidence="2 3" key="1">
    <citation type="submission" date="2020-08" db="EMBL/GenBank/DDBJ databases">
        <title>Sequencing the genomes of 1000 actinobacteria strains.</title>
        <authorList>
            <person name="Klenk H.-P."/>
        </authorList>
    </citation>
    <scope>NUCLEOTIDE SEQUENCE [LARGE SCALE GENOMIC DNA]</scope>
    <source>
        <strain evidence="2 3">DSM 23889</strain>
    </source>
</reference>
<evidence type="ECO:0008006" key="4">
    <source>
        <dbReference type="Google" id="ProtNLM"/>
    </source>
</evidence>
<accession>A0A840X5N7</accession>
<proteinExistence type="predicted"/>
<name>A0A840X5N7_9MICO</name>
<keyword evidence="1" id="KW-0732">Signal</keyword>
<organism evidence="2 3">
    <name type="scientific">Microcella frigidaquae</name>
    <dbReference type="NCBI Taxonomy" id="424758"/>
    <lineage>
        <taxon>Bacteria</taxon>
        <taxon>Bacillati</taxon>
        <taxon>Actinomycetota</taxon>
        <taxon>Actinomycetes</taxon>
        <taxon>Micrococcales</taxon>
        <taxon>Microbacteriaceae</taxon>
        <taxon>Microcella</taxon>
    </lineage>
</organism>
<feature type="signal peptide" evidence="1">
    <location>
        <begin position="1"/>
        <end position="27"/>
    </location>
</feature>
<dbReference type="RefSeq" id="WP_153983023.1">
    <property type="nucleotide sequence ID" value="NZ_BAAANZ010000017.1"/>
</dbReference>
<evidence type="ECO:0000313" key="2">
    <source>
        <dbReference type="EMBL" id="MBB5617531.1"/>
    </source>
</evidence>
<evidence type="ECO:0000256" key="1">
    <source>
        <dbReference type="SAM" id="SignalP"/>
    </source>
</evidence>
<feature type="chain" id="PRO_5038888594" description="Lipoprotein" evidence="1">
    <location>
        <begin position="28"/>
        <end position="217"/>
    </location>
</feature>
<protein>
    <recommendedName>
        <fullName evidence="4">Lipoprotein</fullName>
    </recommendedName>
</protein>
<sequence length="217" mass="23573">MTNRSTRAMASLTVAVAVIVGVGGCTGAEPGPPPPPQLSEQEMDAAYAEFLDQSWQRVESAFPDAERPDVDLVRFIDQSEWAEVIVACLVEQGVDAKVSNDGQGGYESQGVVGQELSMAIAAYVCDAKYPVDPSLTQPLTDAELDYVYDYFVNVLNPCLEREGIEVTEPPSRQAFKDSLLTVDSWTPYLAVLENPGQDEWTRLNRVCPQAAPGLRGS</sequence>
<keyword evidence="3" id="KW-1185">Reference proteome</keyword>
<dbReference type="EMBL" id="JACHBS010000001">
    <property type="protein sequence ID" value="MBB5617531.1"/>
    <property type="molecule type" value="Genomic_DNA"/>
</dbReference>
<evidence type="ECO:0000313" key="3">
    <source>
        <dbReference type="Proteomes" id="UP000552883"/>
    </source>
</evidence>